<evidence type="ECO:0000313" key="1">
    <source>
        <dbReference type="EMBL" id="KXS94754.1"/>
    </source>
</evidence>
<organism evidence="1 2">
    <name type="scientific">Pseudocercospora eumusae</name>
    <dbReference type="NCBI Taxonomy" id="321146"/>
    <lineage>
        <taxon>Eukaryota</taxon>
        <taxon>Fungi</taxon>
        <taxon>Dikarya</taxon>
        <taxon>Ascomycota</taxon>
        <taxon>Pezizomycotina</taxon>
        <taxon>Dothideomycetes</taxon>
        <taxon>Dothideomycetidae</taxon>
        <taxon>Mycosphaerellales</taxon>
        <taxon>Mycosphaerellaceae</taxon>
        <taxon>Pseudocercospora</taxon>
    </lineage>
</organism>
<gene>
    <name evidence="1" type="ORF">AC578_7611</name>
</gene>
<dbReference type="InterPro" id="IPR038883">
    <property type="entry name" value="AN11006-like"/>
</dbReference>
<protein>
    <recommendedName>
        <fullName evidence="3">F-box domain-containing protein</fullName>
    </recommendedName>
</protein>
<keyword evidence="2" id="KW-1185">Reference proteome</keyword>
<dbReference type="AlphaFoldDB" id="A0A139GX19"/>
<dbReference type="PANTHER" id="PTHR42085:SF1">
    <property type="entry name" value="F-BOX DOMAIN-CONTAINING PROTEIN"/>
    <property type="match status" value="1"/>
</dbReference>
<evidence type="ECO:0008006" key="3">
    <source>
        <dbReference type="Google" id="ProtNLM"/>
    </source>
</evidence>
<name>A0A139GX19_9PEZI</name>
<sequence>MALNDLWKLPAELRWQIYLHAFAVRQEEQKGDYTTNRLDLRIIGERVFLTPSKSRKYRNRGHHAVALLRTSKRIRTEATPALYSSLEFKLILGSIPSRGFWHDELIDIDLGTIEHCALLRHVRILTVSLELKSKWDAEALIDEQFQPLIRQLPCVRSLDIRHTYAALFSDVPASYDYTIFATLRPLLGDDLTHISCLDDEGTRRFTRLSAVPGKQSRDLSAFAAAQIPACKKLCF</sequence>
<dbReference type="PANTHER" id="PTHR42085">
    <property type="entry name" value="F-BOX DOMAIN-CONTAINING PROTEIN"/>
    <property type="match status" value="1"/>
</dbReference>
<comment type="caution">
    <text evidence="1">The sequence shown here is derived from an EMBL/GenBank/DDBJ whole genome shotgun (WGS) entry which is preliminary data.</text>
</comment>
<dbReference type="EMBL" id="LFZN01000259">
    <property type="protein sequence ID" value="KXS94754.1"/>
    <property type="molecule type" value="Genomic_DNA"/>
</dbReference>
<evidence type="ECO:0000313" key="2">
    <source>
        <dbReference type="Proteomes" id="UP000070133"/>
    </source>
</evidence>
<reference evidence="1 2" key="1">
    <citation type="submission" date="2015-07" db="EMBL/GenBank/DDBJ databases">
        <title>Comparative genomics of the Sigatoka disease complex on banana suggests a link between parallel evolutionary changes in Pseudocercospora fijiensis and Pseudocercospora eumusae and increased virulence on the banana host.</title>
        <authorList>
            <person name="Chang T.-C."/>
            <person name="Salvucci A."/>
            <person name="Crous P.W."/>
            <person name="Stergiopoulos I."/>
        </authorList>
    </citation>
    <scope>NUCLEOTIDE SEQUENCE [LARGE SCALE GENOMIC DNA]</scope>
    <source>
        <strain evidence="1 2">CBS 114824</strain>
    </source>
</reference>
<dbReference type="Proteomes" id="UP000070133">
    <property type="component" value="Unassembled WGS sequence"/>
</dbReference>
<proteinExistence type="predicted"/>
<dbReference type="OrthoDB" id="62952at2759"/>
<accession>A0A139GX19</accession>